<dbReference type="EMBL" id="SWVK01000001">
    <property type="protein sequence ID" value="NFN33553.1"/>
    <property type="molecule type" value="Genomic_DNA"/>
</dbReference>
<evidence type="ECO:0000313" key="4">
    <source>
        <dbReference type="Proteomes" id="UP000476820"/>
    </source>
</evidence>
<sequence length="302" mass="35856">MLVLKLAYNDELDFVGELQDLRELLKKKNILIGLVESIEDTTHIIKIICEEEHYNEKVKDIINLYVSNILYKIVIENYREKEMLEFLTENYFFLKQDEIFEIEDDIVKVLECEGGVKDGNSIYYLNKMNGIIEEIKDCIKEKQEININGFITFRMKKLRGDIEKIIQKVVENYIVEKEYKEFVKLLKYFVDIQDYKIELIDIFIEDNGEYRVTDNYETDLLKTFKEEFSDCKKMSDVSTEDILISGLITNTPKKIIIHNKENSINREFLETLNSVFGDRVEYCNRCMKCENKKIIIKSIDTL</sequence>
<evidence type="ECO:0000313" key="2">
    <source>
        <dbReference type="EMBL" id="NFN33553.1"/>
    </source>
</evidence>
<dbReference type="NCBIfam" id="TIGR02834">
    <property type="entry name" value="spo_ytxC"/>
    <property type="match status" value="1"/>
</dbReference>
<dbReference type="RefSeq" id="WP_053342697.1">
    <property type="nucleotide sequence ID" value="NZ_LFPA01000007.1"/>
</dbReference>
<dbReference type="InterPro" id="IPR014199">
    <property type="entry name" value="Spore_YtxC"/>
</dbReference>
<dbReference type="Pfam" id="PF08812">
    <property type="entry name" value="YtxC"/>
    <property type="match status" value="1"/>
</dbReference>
<protein>
    <submittedName>
        <fullName evidence="1">Putative sporulation protein YtxC</fullName>
    </submittedName>
</protein>
<dbReference type="Proteomes" id="UP000476820">
    <property type="component" value="Unassembled WGS sequence"/>
</dbReference>
<dbReference type="Proteomes" id="UP000473681">
    <property type="component" value="Unassembled WGS sequence"/>
</dbReference>
<evidence type="ECO:0000313" key="1">
    <source>
        <dbReference type="EMBL" id="NFF86832.1"/>
    </source>
</evidence>
<proteinExistence type="predicted"/>
<evidence type="ECO:0000313" key="3">
    <source>
        <dbReference type="Proteomes" id="UP000473681"/>
    </source>
</evidence>
<accession>A0A0L9Y5C1</accession>
<dbReference type="AlphaFoldDB" id="A0A0L9Y5C1"/>
<gene>
    <name evidence="1" type="primary">ytxC</name>
    <name evidence="1" type="ORF">FC774_02775</name>
    <name evidence="2" type="ORF">FDB51_00110</name>
</gene>
<dbReference type="EMBL" id="SWOV01000004">
    <property type="protein sequence ID" value="NFF86832.1"/>
    <property type="molecule type" value="Genomic_DNA"/>
</dbReference>
<dbReference type="OrthoDB" id="2986513at2"/>
<organism evidence="1 4">
    <name type="scientific">Clostridium botulinum</name>
    <dbReference type="NCBI Taxonomy" id="1491"/>
    <lineage>
        <taxon>Bacteria</taxon>
        <taxon>Bacillati</taxon>
        <taxon>Bacillota</taxon>
        <taxon>Clostridia</taxon>
        <taxon>Eubacteriales</taxon>
        <taxon>Clostridiaceae</taxon>
        <taxon>Clostridium</taxon>
    </lineage>
</organism>
<name>A0A0L9Y5C1_CLOBO</name>
<reference evidence="3 4" key="1">
    <citation type="submission" date="2019-04" db="EMBL/GenBank/DDBJ databases">
        <title>Genome sequencing of Clostridium botulinum Groups I-IV and Clostridium butyricum.</title>
        <authorList>
            <person name="Brunt J."/>
            <person name="Van Vliet A.H.M."/>
            <person name="Stringer S.C."/>
            <person name="Carter A.T."/>
            <person name="Peck M.W."/>
        </authorList>
    </citation>
    <scope>NUCLEOTIDE SEQUENCE [LARGE SCALE GENOMIC DNA]</scope>
    <source>
        <strain evidence="1 4">1605</strain>
        <strain evidence="2 3">CB-K-33E</strain>
    </source>
</reference>
<comment type="caution">
    <text evidence="1">The sequence shown here is derived from an EMBL/GenBank/DDBJ whole genome shotgun (WGS) entry which is preliminary data.</text>
</comment>